<dbReference type="RefSeq" id="WP_110362965.1">
    <property type="nucleotide sequence ID" value="NZ_QFLI01000011.1"/>
</dbReference>
<evidence type="ECO:0000313" key="1">
    <source>
        <dbReference type="EMBL" id="PXX96915.1"/>
    </source>
</evidence>
<proteinExistence type="predicted"/>
<dbReference type="OrthoDB" id="879730at2"/>
<sequence>MTELTFNYRPVPEISKEKTLVAKHPDGFNELNSPQWIHLVKLYRKGKITFQDRVLFAFALLSIPGDLFVRTFDVEPAKLTDTDAELDEKFQRLENLNAVIKLSDFIKNDLIIENNLMPKVKVKSKKYYGPGDKFRNMTFAEFIFVDSYFLAYQANKDENTLNKMIAAMYRPQRKGYKPHSSAYGGDRREVFNEHILSYRAEEIGKMDLDYRMAIFWNYIGIRRWLCTQYPNVLPIHEDDPEAVKRNKKKLRTHNNWLKVVRSFTGGNPTEDDKVGKALLHAILDEMDQRIVESRKSKRKK</sequence>
<accession>A0A2V3ZSU6</accession>
<name>A0A2V3ZSU6_9BACT</name>
<reference evidence="1 2" key="1">
    <citation type="submission" date="2018-05" db="EMBL/GenBank/DDBJ databases">
        <title>Marinifilum breve JC075T sp. nov., a marine bacterium isolated from Yongle Blue Hole in the South China Sea.</title>
        <authorList>
            <person name="Fu T."/>
        </authorList>
    </citation>
    <scope>NUCLEOTIDE SEQUENCE [LARGE SCALE GENOMIC DNA]</scope>
    <source>
        <strain evidence="1 2">JC075</strain>
    </source>
</reference>
<dbReference type="EMBL" id="QFLI01000011">
    <property type="protein sequence ID" value="PXX96915.1"/>
    <property type="molecule type" value="Genomic_DNA"/>
</dbReference>
<protein>
    <submittedName>
        <fullName evidence="1">Uncharacterized protein</fullName>
    </submittedName>
</protein>
<comment type="caution">
    <text evidence="1">The sequence shown here is derived from an EMBL/GenBank/DDBJ whole genome shotgun (WGS) entry which is preliminary data.</text>
</comment>
<organism evidence="1 2">
    <name type="scientific">Marinifilum breve</name>
    <dbReference type="NCBI Taxonomy" id="2184082"/>
    <lineage>
        <taxon>Bacteria</taxon>
        <taxon>Pseudomonadati</taxon>
        <taxon>Bacteroidota</taxon>
        <taxon>Bacteroidia</taxon>
        <taxon>Marinilabiliales</taxon>
        <taxon>Marinifilaceae</taxon>
    </lineage>
</organism>
<dbReference type="Proteomes" id="UP000248079">
    <property type="component" value="Unassembled WGS sequence"/>
</dbReference>
<gene>
    <name evidence="1" type="ORF">DF185_19945</name>
</gene>
<dbReference type="AlphaFoldDB" id="A0A2V3ZSU6"/>
<keyword evidence="2" id="KW-1185">Reference proteome</keyword>
<evidence type="ECO:0000313" key="2">
    <source>
        <dbReference type="Proteomes" id="UP000248079"/>
    </source>
</evidence>